<dbReference type="CDD" id="cd04301">
    <property type="entry name" value="NAT_SF"/>
    <property type="match status" value="1"/>
</dbReference>
<dbReference type="Pfam" id="PF00583">
    <property type="entry name" value="Acetyltransf_1"/>
    <property type="match status" value="1"/>
</dbReference>
<dbReference type="AlphaFoldDB" id="A0A366DPL1"/>
<gene>
    <name evidence="4" type="ORF">DFR47_108162</name>
</gene>
<keyword evidence="1 4" id="KW-0808">Transferase</keyword>
<dbReference type="InterPro" id="IPR000182">
    <property type="entry name" value="GNAT_dom"/>
</dbReference>
<dbReference type="PROSITE" id="PS51186">
    <property type="entry name" value="GNAT"/>
    <property type="match status" value="1"/>
</dbReference>
<dbReference type="RefSeq" id="WP_113945772.1">
    <property type="nucleotide sequence ID" value="NZ_JBHEEG010000001.1"/>
</dbReference>
<organism evidence="4 5">
    <name type="scientific">Pseudochrobactrum asaccharolyticum</name>
    <dbReference type="NCBI Taxonomy" id="354351"/>
    <lineage>
        <taxon>Bacteria</taxon>
        <taxon>Pseudomonadati</taxon>
        <taxon>Pseudomonadota</taxon>
        <taxon>Alphaproteobacteria</taxon>
        <taxon>Hyphomicrobiales</taxon>
        <taxon>Brucellaceae</taxon>
        <taxon>Pseudochrobactrum</taxon>
    </lineage>
</organism>
<dbReference type="InterPro" id="IPR016181">
    <property type="entry name" value="Acyl_CoA_acyltransferase"/>
</dbReference>
<sequence length="158" mass="17644">MTVKPHYHLCKALNGDMPQPLWPHDVALVPFRPDAPEMIAALHALLASSYEAVGDHVPPLTAWWQVLSADEEYEAALILPVVSGQGELIAFAHCWNSGFIKDIVVQPSWRKQGIAEALLLHCFQVFYARGADKICLKVDQNNPFGAERLYRRLGMVDV</sequence>
<dbReference type="SUPFAM" id="SSF55729">
    <property type="entry name" value="Acyl-CoA N-acyltransferases (Nat)"/>
    <property type="match status" value="1"/>
</dbReference>
<reference evidence="4 5" key="1">
    <citation type="submission" date="2018-06" db="EMBL/GenBank/DDBJ databases">
        <title>Genomic Encyclopedia of Type Strains, Phase IV (KMG-IV): sequencing the most valuable type-strain genomes for metagenomic binning, comparative biology and taxonomic classification.</title>
        <authorList>
            <person name="Goeker M."/>
        </authorList>
    </citation>
    <scope>NUCLEOTIDE SEQUENCE [LARGE SCALE GENOMIC DNA]</scope>
    <source>
        <strain evidence="4 5">DSM 25619</strain>
    </source>
</reference>
<feature type="domain" description="N-acetyltransferase" evidence="3">
    <location>
        <begin position="29"/>
        <end position="158"/>
    </location>
</feature>
<dbReference type="EMBL" id="QNRH01000008">
    <property type="protein sequence ID" value="RBO92016.1"/>
    <property type="molecule type" value="Genomic_DNA"/>
</dbReference>
<evidence type="ECO:0000256" key="2">
    <source>
        <dbReference type="ARBA" id="ARBA00023315"/>
    </source>
</evidence>
<dbReference type="GO" id="GO:0016747">
    <property type="term" value="F:acyltransferase activity, transferring groups other than amino-acyl groups"/>
    <property type="evidence" value="ECO:0007669"/>
    <property type="project" value="InterPro"/>
</dbReference>
<dbReference type="Proteomes" id="UP000252893">
    <property type="component" value="Unassembled WGS sequence"/>
</dbReference>
<protein>
    <submittedName>
        <fullName evidence="4">Acetyltransferase (GNAT) family protein</fullName>
    </submittedName>
</protein>
<accession>A0A366DPL1</accession>
<evidence type="ECO:0000313" key="5">
    <source>
        <dbReference type="Proteomes" id="UP000252893"/>
    </source>
</evidence>
<proteinExistence type="predicted"/>
<keyword evidence="2" id="KW-0012">Acyltransferase</keyword>
<evidence type="ECO:0000256" key="1">
    <source>
        <dbReference type="ARBA" id="ARBA00022679"/>
    </source>
</evidence>
<name>A0A366DPL1_9HYPH</name>
<dbReference type="PANTHER" id="PTHR43877">
    <property type="entry name" value="AMINOALKYLPHOSPHONATE N-ACETYLTRANSFERASE-RELATED-RELATED"/>
    <property type="match status" value="1"/>
</dbReference>
<comment type="caution">
    <text evidence="4">The sequence shown here is derived from an EMBL/GenBank/DDBJ whole genome shotgun (WGS) entry which is preliminary data.</text>
</comment>
<dbReference type="InterPro" id="IPR050832">
    <property type="entry name" value="Bact_Acetyltransf"/>
</dbReference>
<evidence type="ECO:0000313" key="4">
    <source>
        <dbReference type="EMBL" id="RBO92016.1"/>
    </source>
</evidence>
<evidence type="ECO:0000259" key="3">
    <source>
        <dbReference type="PROSITE" id="PS51186"/>
    </source>
</evidence>
<keyword evidence="5" id="KW-1185">Reference proteome</keyword>
<dbReference type="Gene3D" id="3.40.630.30">
    <property type="match status" value="1"/>
</dbReference>
<dbReference type="OrthoDB" id="9803907at2"/>